<keyword evidence="2" id="KW-0472">Membrane</keyword>
<keyword evidence="2" id="KW-1133">Transmembrane helix</keyword>
<name>A0ABW6MAU2_9ACTN</name>
<gene>
    <name evidence="3" type="ORF">ACFYNQ_32485</name>
</gene>
<reference evidence="3 4" key="1">
    <citation type="submission" date="2024-10" db="EMBL/GenBank/DDBJ databases">
        <title>The Natural Products Discovery Center: Release of the First 8490 Sequenced Strains for Exploring Actinobacteria Biosynthetic Diversity.</title>
        <authorList>
            <person name="Kalkreuter E."/>
            <person name="Kautsar S.A."/>
            <person name="Yang D."/>
            <person name="Bader C.D."/>
            <person name="Teijaro C.N."/>
            <person name="Fluegel L."/>
            <person name="Davis C.M."/>
            <person name="Simpson J.R."/>
            <person name="Lauterbach L."/>
            <person name="Steele A.D."/>
            <person name="Gui C."/>
            <person name="Meng S."/>
            <person name="Li G."/>
            <person name="Viehrig K."/>
            <person name="Ye F."/>
            <person name="Su P."/>
            <person name="Kiefer A.F."/>
            <person name="Nichols A."/>
            <person name="Cepeda A.J."/>
            <person name="Yan W."/>
            <person name="Fan B."/>
            <person name="Jiang Y."/>
            <person name="Adhikari A."/>
            <person name="Zheng C.-J."/>
            <person name="Schuster L."/>
            <person name="Cowan T.M."/>
            <person name="Smanski M.J."/>
            <person name="Chevrette M.G."/>
            <person name="De Carvalho L.P.S."/>
            <person name="Shen B."/>
        </authorList>
    </citation>
    <scope>NUCLEOTIDE SEQUENCE [LARGE SCALE GENOMIC DNA]</scope>
    <source>
        <strain evidence="3 4">NPDC006488</strain>
    </source>
</reference>
<sequence>MFPDPGQQAAQRAAQRGAQRGAEQSARQAAQDGMRAAQLGARRAPARPGRGGGLLSFLLLVAVVVLVARDPELRASVLQFVHHVVNVVQNRADGS</sequence>
<keyword evidence="2" id="KW-0812">Transmembrane</keyword>
<dbReference type="EMBL" id="JBIAHM010000012">
    <property type="protein sequence ID" value="MFE9603270.1"/>
    <property type="molecule type" value="Genomic_DNA"/>
</dbReference>
<feature type="region of interest" description="Disordered" evidence="1">
    <location>
        <begin position="1"/>
        <end position="48"/>
    </location>
</feature>
<evidence type="ECO:0000313" key="4">
    <source>
        <dbReference type="Proteomes" id="UP001601303"/>
    </source>
</evidence>
<accession>A0ABW6MAU2</accession>
<feature type="transmembrane region" description="Helical" evidence="2">
    <location>
        <begin position="51"/>
        <end position="68"/>
    </location>
</feature>
<evidence type="ECO:0000256" key="1">
    <source>
        <dbReference type="SAM" id="MobiDB-lite"/>
    </source>
</evidence>
<evidence type="ECO:0000256" key="2">
    <source>
        <dbReference type="SAM" id="Phobius"/>
    </source>
</evidence>
<keyword evidence="4" id="KW-1185">Reference proteome</keyword>
<evidence type="ECO:0000313" key="3">
    <source>
        <dbReference type="EMBL" id="MFE9603270.1"/>
    </source>
</evidence>
<dbReference type="RefSeq" id="WP_388111741.1">
    <property type="nucleotide sequence ID" value="NZ_JBIAHM010000012.1"/>
</dbReference>
<organism evidence="3 4">
    <name type="scientific">Streptomyces hokutonensis</name>
    <dbReference type="NCBI Taxonomy" id="1306990"/>
    <lineage>
        <taxon>Bacteria</taxon>
        <taxon>Bacillati</taxon>
        <taxon>Actinomycetota</taxon>
        <taxon>Actinomycetes</taxon>
        <taxon>Kitasatosporales</taxon>
        <taxon>Streptomycetaceae</taxon>
        <taxon>Streptomyces</taxon>
    </lineage>
</organism>
<comment type="caution">
    <text evidence="3">The sequence shown here is derived from an EMBL/GenBank/DDBJ whole genome shotgun (WGS) entry which is preliminary data.</text>
</comment>
<protein>
    <submittedName>
        <fullName evidence="3">Uncharacterized protein</fullName>
    </submittedName>
</protein>
<proteinExistence type="predicted"/>
<dbReference type="Proteomes" id="UP001601303">
    <property type="component" value="Unassembled WGS sequence"/>
</dbReference>